<dbReference type="PANTHER" id="PTHR42832:SF3">
    <property type="entry name" value="L-GLUTAMINE--4-(METHYLSULFANYL)-2-OXOBUTANOATE AMINOTRANSFERASE"/>
    <property type="match status" value="1"/>
</dbReference>
<keyword evidence="3" id="KW-0808">Transferase</keyword>
<dbReference type="Gene3D" id="3.90.1150.10">
    <property type="entry name" value="Aspartate Aminotransferase, domain 1"/>
    <property type="match status" value="1"/>
</dbReference>
<name>A0ABX9DLS2_9RHOB</name>
<dbReference type="InterPro" id="IPR015424">
    <property type="entry name" value="PyrdxlP-dep_Trfase"/>
</dbReference>
<dbReference type="PANTHER" id="PTHR42832">
    <property type="entry name" value="AMINO ACID AMINOTRANSFERASE"/>
    <property type="match status" value="1"/>
</dbReference>
<dbReference type="InterPro" id="IPR015422">
    <property type="entry name" value="PyrdxlP-dep_Trfase_small"/>
</dbReference>
<sequence length="393" mass="42731">MTFPERFSNLPDYAFPRLRRLLDVHEPGGVPVHMTIGEPRHAFPDWVAGIVAAHAHEFGKYPPNEGTPELRAAIAGWVARRYGVTLDPETQITTLNGTREGLFNAALALCPETKAGARPVILTPNPFYQVYAVAALAVAADPVYVPATAETGFLPDFAALPPELLDRVAIAYLCSPSNPQGAVADRGYWADLIRLAEKHDFQIFADECYSEIYRDTPPVGALAVAQELGADPERVVAFHSLSKRSNLPGLRSGFAAGGPESLRRIKQLRSYAGAPLPLPLQRAAERLWADEAHVEASRAQYVRKYARADEILGDVPGYRPPEAGFFLWLPVADGEAAALRLWRETGVRVLPGAYLSREVDGANPGAGYIRVAMVAPEDEMAAALVRLRGCLYG</sequence>
<comment type="cofactor">
    <cofactor evidence="1">
        <name>pyridoxal 5'-phosphate</name>
        <dbReference type="ChEBI" id="CHEBI:597326"/>
    </cofactor>
</comment>
<proteinExistence type="predicted"/>
<gene>
    <name evidence="5" type="ORF">BYZ73_02565</name>
</gene>
<dbReference type="Proteomes" id="UP000248659">
    <property type="component" value="Unassembled WGS sequence"/>
</dbReference>
<evidence type="ECO:0000256" key="2">
    <source>
        <dbReference type="ARBA" id="ARBA00022576"/>
    </source>
</evidence>
<dbReference type="CDD" id="cd00609">
    <property type="entry name" value="AAT_like"/>
    <property type="match status" value="1"/>
</dbReference>
<evidence type="ECO:0000259" key="4">
    <source>
        <dbReference type="Pfam" id="PF00155"/>
    </source>
</evidence>
<evidence type="ECO:0000313" key="6">
    <source>
        <dbReference type="Proteomes" id="UP000248659"/>
    </source>
</evidence>
<dbReference type="InterPro" id="IPR015421">
    <property type="entry name" value="PyrdxlP-dep_Trfase_major"/>
</dbReference>
<reference evidence="5 6" key="1">
    <citation type="submission" date="2017-01" db="EMBL/GenBank/DDBJ databases">
        <title>Genome sequence of Rhodovulum viride JA756.</title>
        <authorList>
            <person name="Lakshmi K.V."/>
            <person name="Tushar L.D."/>
            <person name="Sasikala C."/>
            <person name="Venkataramana C."/>
        </authorList>
    </citation>
    <scope>NUCLEOTIDE SEQUENCE [LARGE SCALE GENOMIC DNA]</scope>
    <source>
        <strain evidence="5 6">JA756</strain>
    </source>
</reference>
<dbReference type="InterPro" id="IPR004839">
    <property type="entry name" value="Aminotransferase_I/II_large"/>
</dbReference>
<feature type="domain" description="Aminotransferase class I/classII large" evidence="4">
    <location>
        <begin position="35"/>
        <end position="386"/>
    </location>
</feature>
<dbReference type="Gene3D" id="3.40.640.10">
    <property type="entry name" value="Type I PLP-dependent aspartate aminotransferase-like (Major domain)"/>
    <property type="match status" value="1"/>
</dbReference>
<protein>
    <submittedName>
        <fullName evidence="5">Aspartate aminotransferase</fullName>
    </submittedName>
</protein>
<accession>A0ABX9DLS2</accession>
<keyword evidence="6" id="KW-1185">Reference proteome</keyword>
<comment type="caution">
    <text evidence="5">The sequence shown here is derived from an EMBL/GenBank/DDBJ whole genome shotgun (WGS) entry which is preliminary data.</text>
</comment>
<dbReference type="SUPFAM" id="SSF53383">
    <property type="entry name" value="PLP-dependent transferases"/>
    <property type="match status" value="1"/>
</dbReference>
<dbReference type="GO" id="GO:0008483">
    <property type="term" value="F:transaminase activity"/>
    <property type="evidence" value="ECO:0007669"/>
    <property type="project" value="UniProtKB-KW"/>
</dbReference>
<dbReference type="RefSeq" id="WP_112314785.1">
    <property type="nucleotide sequence ID" value="NZ_MUAV01000002.1"/>
</dbReference>
<dbReference type="InterPro" id="IPR050881">
    <property type="entry name" value="LL-DAP_aminotransferase"/>
</dbReference>
<organism evidence="5 6">
    <name type="scientific">Rhodovulum viride</name>
    <dbReference type="NCBI Taxonomy" id="1231134"/>
    <lineage>
        <taxon>Bacteria</taxon>
        <taxon>Pseudomonadati</taxon>
        <taxon>Pseudomonadota</taxon>
        <taxon>Alphaproteobacteria</taxon>
        <taxon>Rhodobacterales</taxon>
        <taxon>Paracoccaceae</taxon>
        <taxon>Rhodovulum</taxon>
    </lineage>
</organism>
<keyword evidence="2 5" id="KW-0032">Aminotransferase</keyword>
<dbReference type="Pfam" id="PF00155">
    <property type="entry name" value="Aminotran_1_2"/>
    <property type="match status" value="1"/>
</dbReference>
<evidence type="ECO:0000313" key="5">
    <source>
        <dbReference type="EMBL" id="RAP43078.1"/>
    </source>
</evidence>
<dbReference type="EMBL" id="MUAV01000002">
    <property type="protein sequence ID" value="RAP43078.1"/>
    <property type="molecule type" value="Genomic_DNA"/>
</dbReference>
<evidence type="ECO:0000256" key="1">
    <source>
        <dbReference type="ARBA" id="ARBA00001933"/>
    </source>
</evidence>
<evidence type="ECO:0000256" key="3">
    <source>
        <dbReference type="ARBA" id="ARBA00022679"/>
    </source>
</evidence>